<evidence type="ECO:0000256" key="3">
    <source>
        <dbReference type="ARBA" id="ARBA00023125"/>
    </source>
</evidence>
<dbReference type="Proteomes" id="UP000800235">
    <property type="component" value="Unassembled WGS sequence"/>
</dbReference>
<dbReference type="PROSITE" id="PS51325">
    <property type="entry name" value="ALPHA_BOX"/>
    <property type="match status" value="1"/>
</dbReference>
<evidence type="ECO:0000256" key="6">
    <source>
        <dbReference type="ARBA" id="ARBA00035106"/>
    </source>
</evidence>
<evidence type="ECO:0000256" key="5">
    <source>
        <dbReference type="ARBA" id="ARBA00023242"/>
    </source>
</evidence>
<evidence type="ECO:0000256" key="2">
    <source>
        <dbReference type="ARBA" id="ARBA00023015"/>
    </source>
</evidence>
<evidence type="ECO:0000313" key="10">
    <source>
        <dbReference type="Proteomes" id="UP000800235"/>
    </source>
</evidence>
<dbReference type="Pfam" id="PF04769">
    <property type="entry name" value="MATalpha_HMGbox"/>
    <property type="match status" value="1"/>
</dbReference>
<dbReference type="EMBL" id="MU007023">
    <property type="protein sequence ID" value="KAF2433000.1"/>
    <property type="molecule type" value="Genomic_DNA"/>
</dbReference>
<keyword evidence="2 7" id="KW-0805">Transcription regulation</keyword>
<evidence type="ECO:0000256" key="4">
    <source>
        <dbReference type="ARBA" id="ARBA00023163"/>
    </source>
</evidence>
<evidence type="ECO:0000256" key="1">
    <source>
        <dbReference type="ARBA" id="ARBA00015083"/>
    </source>
</evidence>
<organism evidence="9 10">
    <name type="scientific">Tothia fuscella</name>
    <dbReference type="NCBI Taxonomy" id="1048955"/>
    <lineage>
        <taxon>Eukaryota</taxon>
        <taxon>Fungi</taxon>
        <taxon>Dikarya</taxon>
        <taxon>Ascomycota</taxon>
        <taxon>Pezizomycotina</taxon>
        <taxon>Dothideomycetes</taxon>
        <taxon>Pleosporomycetidae</taxon>
        <taxon>Venturiales</taxon>
        <taxon>Cylindrosympodiaceae</taxon>
        <taxon>Tothia</taxon>
    </lineage>
</organism>
<evidence type="ECO:0000313" key="9">
    <source>
        <dbReference type="EMBL" id="KAF2433000.1"/>
    </source>
</evidence>
<evidence type="ECO:0000256" key="7">
    <source>
        <dbReference type="RuleBase" id="RU003516"/>
    </source>
</evidence>
<reference evidence="9" key="1">
    <citation type="journal article" date="2020" name="Stud. Mycol.">
        <title>101 Dothideomycetes genomes: a test case for predicting lifestyles and emergence of pathogens.</title>
        <authorList>
            <person name="Haridas S."/>
            <person name="Albert R."/>
            <person name="Binder M."/>
            <person name="Bloem J."/>
            <person name="Labutti K."/>
            <person name="Salamov A."/>
            <person name="Andreopoulos B."/>
            <person name="Baker S."/>
            <person name="Barry K."/>
            <person name="Bills G."/>
            <person name="Bluhm B."/>
            <person name="Cannon C."/>
            <person name="Castanera R."/>
            <person name="Culley D."/>
            <person name="Daum C."/>
            <person name="Ezra D."/>
            <person name="Gonzalez J."/>
            <person name="Henrissat B."/>
            <person name="Kuo A."/>
            <person name="Liang C."/>
            <person name="Lipzen A."/>
            <person name="Lutzoni F."/>
            <person name="Magnuson J."/>
            <person name="Mondo S."/>
            <person name="Nolan M."/>
            <person name="Ohm R."/>
            <person name="Pangilinan J."/>
            <person name="Park H.-J."/>
            <person name="Ramirez L."/>
            <person name="Alfaro M."/>
            <person name="Sun H."/>
            <person name="Tritt A."/>
            <person name="Yoshinaga Y."/>
            <person name="Zwiers L.-H."/>
            <person name="Turgeon B."/>
            <person name="Goodwin S."/>
            <person name="Spatafora J."/>
            <person name="Crous P."/>
            <person name="Grigoriev I."/>
        </authorList>
    </citation>
    <scope>NUCLEOTIDE SEQUENCE</scope>
    <source>
        <strain evidence="9">CBS 130266</strain>
    </source>
</reference>
<feature type="domain" description="Alpha box" evidence="8">
    <location>
        <begin position="67"/>
        <end position="122"/>
    </location>
</feature>
<gene>
    <name evidence="9" type="ORF">EJ08DRAFT_608333</name>
</gene>
<comment type="caution">
    <text evidence="9">The sequence shown here is derived from an EMBL/GenBank/DDBJ whole genome shotgun (WGS) entry which is preliminary data.</text>
</comment>
<comment type="similarity">
    <text evidence="7">Belongs to the MATALPHA1 family.</text>
</comment>
<keyword evidence="3 7" id="KW-0238">DNA-binding</keyword>
<name>A0A9P4NVD6_9PEZI</name>
<dbReference type="GO" id="GO:0008301">
    <property type="term" value="F:DNA binding, bending"/>
    <property type="evidence" value="ECO:0007669"/>
    <property type="project" value="InterPro"/>
</dbReference>
<dbReference type="AlphaFoldDB" id="A0A9P4NVD6"/>
<comment type="subcellular location">
    <subcellularLocation>
        <location evidence="7">Nucleus</location>
    </subcellularLocation>
</comment>
<protein>
    <recommendedName>
        <fullName evidence="1">Mating-type protein MAT-1</fullName>
    </recommendedName>
</protein>
<accession>A0A9P4NVD6</accession>
<dbReference type="GO" id="GO:0045895">
    <property type="term" value="P:positive regulation of mating-type specific transcription, DNA-templated"/>
    <property type="evidence" value="ECO:0007669"/>
    <property type="project" value="InterPro"/>
</dbReference>
<sequence>MPMTQNELVAFLATQTAEQRVQFAELILNFNPTDTHKSPMGPSSKSAPVKLGKTPKIGVQPSGLVRPAKRPLNSWMAYRCLYATIFFSYQQKEISGYLTLMWKEDPFKAKWTLVAKAYSIIRDQVGKALAPLDLFLQIVCPVVGIVMPAEYLDKLGWMKTGTEMVRRFVPDVNLFDAHLRTTNLSADDIVRHCQEAGYIASELKTNTVHASKASLTMTAEPKVGSSTQKLVTPTGSSAINVAEWFIEPGNTVYTNASGAQMNEHYNDQFEPEGRAASLDLLFEPNGGDQFNAFDIGNFIDTNGLWQV</sequence>
<keyword evidence="10" id="KW-1185">Reference proteome</keyword>
<dbReference type="GO" id="GO:0005634">
    <property type="term" value="C:nucleus"/>
    <property type="evidence" value="ECO:0007669"/>
    <property type="project" value="UniProtKB-SubCell"/>
</dbReference>
<keyword evidence="5 7" id="KW-0539">Nucleus</keyword>
<proteinExistence type="inferred from homology"/>
<dbReference type="InterPro" id="IPR006856">
    <property type="entry name" value="MATalpha_HMGbox"/>
</dbReference>
<comment type="function">
    <text evidence="6">Mating type proteins are sequence specific DNA-binding proteins that act as master switches in fungal differentiation by controlling gene expression in a cell type-specific fashion. Transcriptional activator that induces the transcription of alpha-specific genes.</text>
</comment>
<dbReference type="OrthoDB" id="5398665at2759"/>
<keyword evidence="4 7" id="KW-0804">Transcription</keyword>
<evidence type="ECO:0000259" key="8">
    <source>
        <dbReference type="PROSITE" id="PS51325"/>
    </source>
</evidence>